<accession>A0ABV5KDS5</accession>
<comment type="caution">
    <text evidence="1">The sequence shown here is derived from an EMBL/GenBank/DDBJ whole genome shotgun (WGS) entry which is preliminary data.</text>
</comment>
<reference evidence="1 2" key="1">
    <citation type="submission" date="2024-09" db="EMBL/GenBank/DDBJ databases">
        <authorList>
            <person name="Sun Q."/>
            <person name="Mori K."/>
        </authorList>
    </citation>
    <scope>NUCLEOTIDE SEQUENCE [LARGE SCALE GENOMIC DNA]</scope>
    <source>
        <strain evidence="1 2">JCM 9626</strain>
    </source>
</reference>
<dbReference type="EMBL" id="JBHMDG010000015">
    <property type="protein sequence ID" value="MFB9314025.1"/>
    <property type="molecule type" value="Genomic_DNA"/>
</dbReference>
<dbReference type="Gene3D" id="2.40.70.10">
    <property type="entry name" value="Acid Proteases"/>
    <property type="match status" value="2"/>
</dbReference>
<gene>
    <name evidence="1" type="ORF">ACFFRI_13305</name>
</gene>
<dbReference type="EC" id="3.4.23.-" evidence="1"/>
<dbReference type="Proteomes" id="UP001589750">
    <property type="component" value="Unassembled WGS sequence"/>
</dbReference>
<organism evidence="1 2">
    <name type="scientific">Nocardioides plantarum</name>
    <dbReference type="NCBI Taxonomy" id="29299"/>
    <lineage>
        <taxon>Bacteria</taxon>
        <taxon>Bacillati</taxon>
        <taxon>Actinomycetota</taxon>
        <taxon>Actinomycetes</taxon>
        <taxon>Propionibacteriales</taxon>
        <taxon>Nocardioidaceae</taxon>
        <taxon>Nocardioides</taxon>
    </lineage>
</organism>
<dbReference type="Pfam" id="PF13650">
    <property type="entry name" value="Asp_protease_2"/>
    <property type="match status" value="1"/>
</dbReference>
<proteinExistence type="predicted"/>
<keyword evidence="2" id="KW-1185">Reference proteome</keyword>
<keyword evidence="1" id="KW-0378">Hydrolase</keyword>
<evidence type="ECO:0000313" key="1">
    <source>
        <dbReference type="EMBL" id="MFB9314025.1"/>
    </source>
</evidence>
<dbReference type="InterPro" id="IPR021109">
    <property type="entry name" value="Peptidase_aspartic_dom_sf"/>
</dbReference>
<dbReference type="InterPro" id="IPR034122">
    <property type="entry name" value="Retropepsin-like_bacterial"/>
</dbReference>
<dbReference type="SUPFAM" id="SSF50630">
    <property type="entry name" value="Acid proteases"/>
    <property type="match status" value="1"/>
</dbReference>
<protein>
    <submittedName>
        <fullName evidence="1">Retropepsin-like aspartic protease</fullName>
        <ecNumber evidence="1">3.4.23.-</ecNumber>
    </submittedName>
</protein>
<dbReference type="CDD" id="cd05483">
    <property type="entry name" value="retropepsin_like_bacteria"/>
    <property type="match status" value="1"/>
</dbReference>
<dbReference type="GO" id="GO:0016787">
    <property type="term" value="F:hydrolase activity"/>
    <property type="evidence" value="ECO:0007669"/>
    <property type="project" value="UniProtKB-KW"/>
</dbReference>
<dbReference type="RefSeq" id="WP_140007500.1">
    <property type="nucleotide sequence ID" value="NZ_JBHMDG010000015.1"/>
</dbReference>
<evidence type="ECO:0000313" key="2">
    <source>
        <dbReference type="Proteomes" id="UP001589750"/>
    </source>
</evidence>
<name>A0ABV5KDS5_9ACTN</name>
<sequence>MIEPVPFDRVGHQVRIPVTAGHLEGRFLLDSGIGLTTVSTDLARRLGLELTRTSFTGHRMSGQEITVPLARLPRLTVGGHVVRDGLVGVFDLGPTEGESGLDGILGLDLLGDVVVQVDPSARLVELQPDPLLVHRYDNEVPVRVHRDGPSVALFVELRLPSGRVVDVEVDTGSRCLILDTRFMSDCGVGPDDVTETLTGTDETGHDYSRSFATVRGAVGVIGAPSADQPSPRVMFQSIVHDGLLGSDFLDRFVHGFDVRRRHLMLSALEPLRSAPGRAAS</sequence>